<dbReference type="EMBL" id="MFHJ01000017">
    <property type="protein sequence ID" value="OGF74104.1"/>
    <property type="molecule type" value="Genomic_DNA"/>
</dbReference>
<comment type="caution">
    <text evidence="8">The sequence shown here is derived from an EMBL/GenBank/DDBJ whole genome shotgun (WGS) entry which is preliminary data.</text>
</comment>
<evidence type="ECO:0000259" key="7">
    <source>
        <dbReference type="Pfam" id="PF20803"/>
    </source>
</evidence>
<evidence type="ECO:0000313" key="9">
    <source>
        <dbReference type="Proteomes" id="UP000178276"/>
    </source>
</evidence>
<sequence>MRYSKLAGQVLFLLSSGLLLGYTRRGKQRRELLAQCDHTWRSIDRNQLFYILHTLRLGGFIKKIEKNDETKIILTPKGIVRAPVHRLDNLKISKPKRWDGRWRMVIFDIPESRRKIRDALRWRLKNLGFKELQRSVFVFPYPCEDEINILINTYGLRREVRICETLLSFDADLKKAFNL</sequence>
<dbReference type="PANTHER" id="PTHR30319">
    <property type="entry name" value="PHENYLACETIC ACID REGULATOR-RELATED TRANSCRIPTIONAL REPRESSOR"/>
    <property type="match status" value="1"/>
</dbReference>
<organism evidence="8 9">
    <name type="scientific">Candidatus Giovannonibacteria bacterium RIFCSPHIGHO2_02_43_16</name>
    <dbReference type="NCBI Taxonomy" id="1798331"/>
    <lineage>
        <taxon>Bacteria</taxon>
        <taxon>Candidatus Giovannoniibacteriota</taxon>
    </lineage>
</organism>
<keyword evidence="1" id="KW-0540">Nuclease</keyword>
<dbReference type="NCBIfam" id="TIGR01573">
    <property type="entry name" value="cas2"/>
    <property type="match status" value="1"/>
</dbReference>
<dbReference type="GO" id="GO:0006351">
    <property type="term" value="P:DNA-templated transcription"/>
    <property type="evidence" value="ECO:0007669"/>
    <property type="project" value="TreeGrafter"/>
</dbReference>
<dbReference type="InterPro" id="IPR048846">
    <property type="entry name" value="PaaX-like_central"/>
</dbReference>
<dbReference type="SUPFAM" id="SSF143430">
    <property type="entry name" value="TTP0101/SSO1404-like"/>
    <property type="match status" value="1"/>
</dbReference>
<dbReference type="Pfam" id="PF20803">
    <property type="entry name" value="PaaX_M"/>
    <property type="match status" value="1"/>
</dbReference>
<protein>
    <submittedName>
        <fullName evidence="8">CRISPR-associated endonuclease Cas2</fullName>
    </submittedName>
</protein>
<accession>A0A1F5WET7</accession>
<keyword evidence="2" id="KW-0479">Metal-binding</keyword>
<evidence type="ECO:0000256" key="3">
    <source>
        <dbReference type="ARBA" id="ARBA00022759"/>
    </source>
</evidence>
<keyword evidence="5" id="KW-0460">Magnesium</keyword>
<dbReference type="STRING" id="1798331.A2W57_01000"/>
<evidence type="ECO:0000256" key="2">
    <source>
        <dbReference type="ARBA" id="ARBA00022723"/>
    </source>
</evidence>
<dbReference type="GO" id="GO:0043571">
    <property type="term" value="P:maintenance of CRISPR repeat elements"/>
    <property type="evidence" value="ECO:0007669"/>
    <property type="project" value="InterPro"/>
</dbReference>
<dbReference type="AlphaFoldDB" id="A0A1F5WET7"/>
<keyword evidence="3 8" id="KW-0255">Endonuclease</keyword>
<name>A0A1F5WET7_9BACT</name>
<evidence type="ECO:0000256" key="4">
    <source>
        <dbReference type="ARBA" id="ARBA00022801"/>
    </source>
</evidence>
<evidence type="ECO:0000256" key="5">
    <source>
        <dbReference type="ARBA" id="ARBA00022842"/>
    </source>
</evidence>
<dbReference type="Proteomes" id="UP000178276">
    <property type="component" value="Unassembled WGS sequence"/>
</dbReference>
<evidence type="ECO:0000313" key="8">
    <source>
        <dbReference type="EMBL" id="OGF74104.1"/>
    </source>
</evidence>
<keyword evidence="6" id="KW-0051">Antiviral defense</keyword>
<gene>
    <name evidence="8" type="ORF">A2W57_01000</name>
</gene>
<dbReference type="InterPro" id="IPR021127">
    <property type="entry name" value="CRISPR_associated_Cas2"/>
</dbReference>
<evidence type="ECO:0000256" key="1">
    <source>
        <dbReference type="ARBA" id="ARBA00022722"/>
    </source>
</evidence>
<dbReference type="GO" id="GO:0004521">
    <property type="term" value="F:RNA endonuclease activity"/>
    <property type="evidence" value="ECO:0007669"/>
    <property type="project" value="InterPro"/>
</dbReference>
<proteinExistence type="predicted"/>
<dbReference type="PANTHER" id="PTHR30319:SF1">
    <property type="entry name" value="TRANSCRIPTIONAL REPRESSOR PAAX"/>
    <property type="match status" value="1"/>
</dbReference>
<dbReference type="Gene3D" id="3.30.70.2650">
    <property type="match status" value="1"/>
</dbReference>
<keyword evidence="4" id="KW-0378">Hydrolase</keyword>
<feature type="domain" description="Transcriptional repressor PaaX-like central Cas2-like" evidence="7">
    <location>
        <begin position="96"/>
        <end position="165"/>
    </location>
</feature>
<evidence type="ECO:0000256" key="6">
    <source>
        <dbReference type="ARBA" id="ARBA00023118"/>
    </source>
</evidence>
<reference evidence="8 9" key="1">
    <citation type="journal article" date="2016" name="Nat. Commun.">
        <title>Thousands of microbial genomes shed light on interconnected biogeochemical processes in an aquifer system.</title>
        <authorList>
            <person name="Anantharaman K."/>
            <person name="Brown C.T."/>
            <person name="Hug L.A."/>
            <person name="Sharon I."/>
            <person name="Castelle C.J."/>
            <person name="Probst A.J."/>
            <person name="Thomas B.C."/>
            <person name="Singh A."/>
            <person name="Wilkins M.J."/>
            <person name="Karaoz U."/>
            <person name="Brodie E.L."/>
            <person name="Williams K.H."/>
            <person name="Hubbard S.S."/>
            <person name="Banfield J.F."/>
        </authorList>
    </citation>
    <scope>NUCLEOTIDE SEQUENCE [LARGE SCALE GENOMIC DNA]</scope>
</reference>